<dbReference type="Proteomes" id="UP000275663">
    <property type="component" value="Chromosome"/>
</dbReference>
<reference evidence="1 2" key="1">
    <citation type="journal article" date="2011" name="Int. J. Syst. Evol. Microbiol.">
        <title>Description of Undibacterium oligocarboniphilum sp. nov., isolated from purified water, and Undibacterium pigrum strain CCUG 49012 as the type strain of Undibacterium parvum sp. nov., and emended descriptions of the genus Undibacterium and the species Undibacterium pigrum.</title>
        <authorList>
            <person name="Eder W."/>
            <person name="Wanner G."/>
            <person name="Ludwig W."/>
            <person name="Busse H.J."/>
            <person name="Ziemke-Kageler F."/>
            <person name="Lang E."/>
        </authorList>
    </citation>
    <scope>NUCLEOTIDE SEQUENCE [LARGE SCALE GENOMIC DNA]</scope>
    <source>
        <strain evidence="1 2">DSM 23061</strain>
    </source>
</reference>
<dbReference type="Pfam" id="PF14357">
    <property type="entry name" value="DUF4404"/>
    <property type="match status" value="1"/>
</dbReference>
<accession>A0A3Q9BSR0</accession>
<proteinExistence type="predicted"/>
<dbReference type="KEGG" id="upv:EJN92_17950"/>
<protein>
    <submittedName>
        <fullName evidence="1">DUF4404 family protein</fullName>
    </submittedName>
</protein>
<keyword evidence="2" id="KW-1185">Reference proteome</keyword>
<evidence type="ECO:0000313" key="1">
    <source>
        <dbReference type="EMBL" id="AZP13701.1"/>
    </source>
</evidence>
<dbReference type="RefSeq" id="WP_126129070.1">
    <property type="nucleotide sequence ID" value="NZ_CP034464.1"/>
</dbReference>
<dbReference type="OrthoDB" id="8779496at2"/>
<sequence>MEKEKLKSLLKQLHEGLLNTEHVDDDVKSLLLNLNNDIHEVLNNDVPDDPIYSALSERSQALSARFAAQHPKLEPVLRELGGMLEKMGV</sequence>
<gene>
    <name evidence="1" type="ORF">EJN92_17950</name>
</gene>
<name>A0A3Q9BSR0_9BURK</name>
<evidence type="ECO:0000313" key="2">
    <source>
        <dbReference type="Proteomes" id="UP000275663"/>
    </source>
</evidence>
<organism evidence="1 2">
    <name type="scientific">Undibacterium parvum</name>
    <dbReference type="NCBI Taxonomy" id="401471"/>
    <lineage>
        <taxon>Bacteria</taxon>
        <taxon>Pseudomonadati</taxon>
        <taxon>Pseudomonadota</taxon>
        <taxon>Betaproteobacteria</taxon>
        <taxon>Burkholderiales</taxon>
        <taxon>Oxalobacteraceae</taxon>
        <taxon>Undibacterium</taxon>
    </lineage>
</organism>
<dbReference type="AlphaFoldDB" id="A0A3Q9BSR0"/>
<dbReference type="InterPro" id="IPR025516">
    <property type="entry name" value="DUF4404"/>
</dbReference>
<dbReference type="EMBL" id="CP034464">
    <property type="protein sequence ID" value="AZP13701.1"/>
    <property type="molecule type" value="Genomic_DNA"/>
</dbReference>